<protein>
    <recommendedName>
        <fullName evidence="2">HTH tetR-type domain-containing protein</fullName>
    </recommendedName>
</protein>
<name>X0T7W3_9ZZZZ</name>
<comment type="caution">
    <text evidence="1">The sequence shown here is derived from an EMBL/GenBank/DDBJ whole genome shotgun (WGS) entry which is preliminary data.</text>
</comment>
<dbReference type="Gene3D" id="1.10.10.60">
    <property type="entry name" value="Homeodomain-like"/>
    <property type="match status" value="1"/>
</dbReference>
<evidence type="ECO:0000313" key="1">
    <source>
        <dbReference type="EMBL" id="GAF72170.1"/>
    </source>
</evidence>
<proteinExistence type="predicted"/>
<organism evidence="1">
    <name type="scientific">marine sediment metagenome</name>
    <dbReference type="NCBI Taxonomy" id="412755"/>
    <lineage>
        <taxon>unclassified sequences</taxon>
        <taxon>metagenomes</taxon>
        <taxon>ecological metagenomes</taxon>
    </lineage>
</organism>
<dbReference type="AlphaFoldDB" id="X0T7W3"/>
<evidence type="ECO:0008006" key="2">
    <source>
        <dbReference type="Google" id="ProtNLM"/>
    </source>
</evidence>
<gene>
    <name evidence="1" type="ORF">S01H1_10503</name>
</gene>
<sequence>MELAKNGTKRDWAVEQTSKTRRQLILAGMRLMAKRGFDGVSMRSV</sequence>
<dbReference type="EMBL" id="BARS01005358">
    <property type="protein sequence ID" value="GAF72170.1"/>
    <property type="molecule type" value="Genomic_DNA"/>
</dbReference>
<accession>X0T7W3</accession>
<reference evidence="1" key="1">
    <citation type="journal article" date="2014" name="Front. Microbiol.">
        <title>High frequency of phylogenetically diverse reductive dehalogenase-homologous genes in deep subseafloor sedimentary metagenomes.</title>
        <authorList>
            <person name="Kawai M."/>
            <person name="Futagami T."/>
            <person name="Toyoda A."/>
            <person name="Takaki Y."/>
            <person name="Nishi S."/>
            <person name="Hori S."/>
            <person name="Arai W."/>
            <person name="Tsubouchi T."/>
            <person name="Morono Y."/>
            <person name="Uchiyama I."/>
            <person name="Ito T."/>
            <person name="Fujiyama A."/>
            <person name="Inagaki F."/>
            <person name="Takami H."/>
        </authorList>
    </citation>
    <scope>NUCLEOTIDE SEQUENCE</scope>
    <source>
        <strain evidence="1">Expedition CK06-06</strain>
    </source>
</reference>
<feature type="non-terminal residue" evidence="1">
    <location>
        <position position="45"/>
    </location>
</feature>